<dbReference type="Proteomes" id="UP001165074">
    <property type="component" value="Unassembled WGS sequence"/>
</dbReference>
<proteinExistence type="predicted"/>
<evidence type="ECO:0000313" key="3">
    <source>
        <dbReference type="EMBL" id="GLY88504.1"/>
    </source>
</evidence>
<accession>A0A9W6S6X3</accession>
<sequence>MSVATQAPPLSPISPQGPLGFDAGELSDQELVETMVAARRLASQIQAVKPAAVAELTRRRFAEAAGRDAVVEVLSPVDYLYDEVAEALTLTSTAADGLIRFATELTRRLPATYAALAAGDIDHTKARTIWHATDQVDEKLTSTIEAEVLPKAPEQTTGQIRAKIRRLIKQLNPEAADRRREEAEKRRGVELIETQDGTSHLTGVDLPAEAASAAHGRVSAIATGLKRDGDDRAIDQLHADVFLGLLRGTFVTGEPPADTTDRPTPGPATGDPGWTALDDAIADVARTELTALTHALDAQSHRKAHRTVANAAGPVADVARTELTALTHALDAQSHRKAHRTGRTPQTQSPKPEPASTAHRSAGP</sequence>
<dbReference type="InterPro" id="IPR003870">
    <property type="entry name" value="DUF222"/>
</dbReference>
<gene>
    <name evidence="3" type="ORF">Airi02_064330</name>
</gene>
<comment type="caution">
    <text evidence="3">The sequence shown here is derived from an EMBL/GenBank/DDBJ whole genome shotgun (WGS) entry which is preliminary data.</text>
</comment>
<name>A0A9W6S6X3_9ACTN</name>
<protein>
    <recommendedName>
        <fullName evidence="2">DUF222 domain-containing protein</fullName>
    </recommendedName>
</protein>
<dbReference type="RefSeq" id="WP_285578307.1">
    <property type="nucleotide sequence ID" value="NZ_BSTK01000010.1"/>
</dbReference>
<dbReference type="AlphaFoldDB" id="A0A9W6S6X3"/>
<dbReference type="Pfam" id="PF02720">
    <property type="entry name" value="DUF222"/>
    <property type="match status" value="1"/>
</dbReference>
<keyword evidence="4" id="KW-1185">Reference proteome</keyword>
<feature type="region of interest" description="Disordered" evidence="1">
    <location>
        <begin position="250"/>
        <end position="275"/>
    </location>
</feature>
<reference evidence="3" key="1">
    <citation type="submission" date="2023-03" db="EMBL/GenBank/DDBJ databases">
        <title>Actinoallomurus iriomotensis NBRC 103684.</title>
        <authorList>
            <person name="Ichikawa N."/>
            <person name="Sato H."/>
            <person name="Tonouchi N."/>
        </authorList>
    </citation>
    <scope>NUCLEOTIDE SEQUENCE</scope>
    <source>
        <strain evidence="3">NBRC 103684</strain>
    </source>
</reference>
<organism evidence="3 4">
    <name type="scientific">Actinoallomurus iriomotensis</name>
    <dbReference type="NCBI Taxonomy" id="478107"/>
    <lineage>
        <taxon>Bacteria</taxon>
        <taxon>Bacillati</taxon>
        <taxon>Actinomycetota</taxon>
        <taxon>Actinomycetes</taxon>
        <taxon>Streptosporangiales</taxon>
        <taxon>Thermomonosporaceae</taxon>
        <taxon>Actinoallomurus</taxon>
    </lineage>
</organism>
<dbReference type="EMBL" id="BSTK01000010">
    <property type="protein sequence ID" value="GLY88504.1"/>
    <property type="molecule type" value="Genomic_DNA"/>
</dbReference>
<evidence type="ECO:0000256" key="1">
    <source>
        <dbReference type="SAM" id="MobiDB-lite"/>
    </source>
</evidence>
<feature type="region of interest" description="Disordered" evidence="1">
    <location>
        <begin position="331"/>
        <end position="364"/>
    </location>
</feature>
<evidence type="ECO:0000259" key="2">
    <source>
        <dbReference type="Pfam" id="PF02720"/>
    </source>
</evidence>
<feature type="domain" description="DUF222" evidence="2">
    <location>
        <begin position="42"/>
        <end position="278"/>
    </location>
</feature>
<evidence type="ECO:0000313" key="4">
    <source>
        <dbReference type="Proteomes" id="UP001165074"/>
    </source>
</evidence>